<evidence type="ECO:0000256" key="2">
    <source>
        <dbReference type="ARBA" id="ARBA00023277"/>
    </source>
</evidence>
<dbReference type="GO" id="GO:0030145">
    <property type="term" value="F:manganese ion binding"/>
    <property type="evidence" value="ECO:0007669"/>
    <property type="project" value="InterPro"/>
</dbReference>
<evidence type="ECO:0000256" key="1">
    <source>
        <dbReference type="ARBA" id="ARBA00023235"/>
    </source>
</evidence>
<dbReference type="PANTHER" id="PTHR37840:SF1">
    <property type="entry name" value="L-FUCOSE ISOMERASE"/>
    <property type="match status" value="1"/>
</dbReference>
<protein>
    <submittedName>
        <fullName evidence="5">Fucose isomerase</fullName>
    </submittedName>
</protein>
<feature type="domain" description="L-fucose isomerase C-terminal" evidence="4">
    <location>
        <begin position="431"/>
        <end position="522"/>
    </location>
</feature>
<evidence type="ECO:0000259" key="4">
    <source>
        <dbReference type="Pfam" id="PF02952"/>
    </source>
</evidence>
<dbReference type="OrthoDB" id="102178at2"/>
<dbReference type="GO" id="GO:0008736">
    <property type="term" value="F:L-fucose isomerase activity"/>
    <property type="evidence" value="ECO:0007669"/>
    <property type="project" value="InterPro"/>
</dbReference>
<dbReference type="InterPro" id="IPR005763">
    <property type="entry name" value="Fucose_isomerase"/>
</dbReference>
<dbReference type="AlphaFoldDB" id="A0A7K1LGU6"/>
<gene>
    <name evidence="5" type="ORF">GMA10_04125</name>
</gene>
<proteinExistence type="predicted"/>
<dbReference type="Pfam" id="PF02952">
    <property type="entry name" value="Fucose_iso_C"/>
    <property type="match status" value="1"/>
</dbReference>
<name>A0A7K1LGU6_9MICC</name>
<evidence type="ECO:0000313" key="5">
    <source>
        <dbReference type="EMBL" id="MUN54406.1"/>
    </source>
</evidence>
<dbReference type="Gene3D" id="3.20.14.10">
    <property type="entry name" value="L-fucose/L-arabinose isomerase, C-terminal"/>
    <property type="match status" value="1"/>
</dbReference>
<dbReference type="InterPro" id="IPR009015">
    <property type="entry name" value="Fucose_isomerase_N/cen_sf"/>
</dbReference>
<dbReference type="PANTHER" id="PTHR37840">
    <property type="entry name" value="L-FUCOSE ISOMERASE"/>
    <property type="match status" value="1"/>
</dbReference>
<dbReference type="GO" id="GO:0042355">
    <property type="term" value="P:L-fucose catabolic process"/>
    <property type="evidence" value="ECO:0007669"/>
    <property type="project" value="TreeGrafter"/>
</dbReference>
<dbReference type="EMBL" id="WOGT01000001">
    <property type="protein sequence ID" value="MUN54406.1"/>
    <property type="molecule type" value="Genomic_DNA"/>
</dbReference>
<dbReference type="GO" id="GO:0008790">
    <property type="term" value="F:arabinose isomerase activity"/>
    <property type="evidence" value="ECO:0007669"/>
    <property type="project" value="TreeGrafter"/>
</dbReference>
<dbReference type="RefSeq" id="WP_129314448.1">
    <property type="nucleotide sequence ID" value="NZ_NOIQ01000001.1"/>
</dbReference>
<dbReference type="InterPro" id="IPR038393">
    <property type="entry name" value="Fuc_iso_dom3_sf"/>
</dbReference>
<sequence>MTDSAPTTYRFPPQAPSPEAPEQTVILIPSGDLRESANTASWSAQQELERLVTDAVESTGWSVQRGFEPDQERGHGFIRSQRMGIDVFRDIPRDAPLIVATANWQYSHHVLAGLRTHRGPILTVANFAPEWPGLVGLLNLNGSLTKMGREYSTLWTVDGTDDWFRDGVREWLSTGSVTQDASHVRDLPALEDSEEKRLGEALGDQLLTDKAIIGVFDEGCMGMYNAIIDDELLNPIGVYKERLSQSALVAEMSTVSDEEADAVGRWLEDAGMTFRLGEDEATELTPKQLRAQYKMYIAAMRISDDFGLDAVGIQYQQGLKDTCPASDLVEGLLNNEYRPPVTSRDGSRVLWDGQALPNFNEVDEGVAVDALVTNRVWTAMGMDPATTLHDVRWGEEFDGAYVWVYEISGSVPASHLPGGYEGAEGWRQDPVFFPAGGSTINGVSKPGEIVWSRVYIQDGALHADVGRGSVVELPDEETQRRKEATNPEWPVANVVLHGVDRNQFMARHKANHVQIVYGDDADAADRALTAKAALFSRIGVTVHVCGDVRIA</sequence>
<organism evidence="5 6">
    <name type="scientific">Rothia koreensis</name>
    <dbReference type="NCBI Taxonomy" id="592378"/>
    <lineage>
        <taxon>Bacteria</taxon>
        <taxon>Bacillati</taxon>
        <taxon>Actinomycetota</taxon>
        <taxon>Actinomycetes</taxon>
        <taxon>Micrococcales</taxon>
        <taxon>Micrococcaceae</taxon>
        <taxon>Rothia</taxon>
    </lineage>
</organism>
<evidence type="ECO:0000313" key="6">
    <source>
        <dbReference type="Proteomes" id="UP000462152"/>
    </source>
</evidence>
<keyword evidence="2" id="KW-0119">Carbohydrate metabolism</keyword>
<dbReference type="InterPro" id="IPR015888">
    <property type="entry name" value="Fuc_isomerase_C"/>
</dbReference>
<keyword evidence="1 5" id="KW-0413">Isomerase</keyword>
<dbReference type="SUPFAM" id="SSF53743">
    <property type="entry name" value="FucI/AraA N-terminal and middle domains"/>
    <property type="match status" value="1"/>
</dbReference>
<dbReference type="Proteomes" id="UP000462152">
    <property type="component" value="Unassembled WGS sequence"/>
</dbReference>
<accession>A0A7K1LGU6</accession>
<feature type="region of interest" description="Disordered" evidence="3">
    <location>
        <begin position="1"/>
        <end position="22"/>
    </location>
</feature>
<comment type="caution">
    <text evidence="5">The sequence shown here is derived from an EMBL/GenBank/DDBJ whole genome shotgun (WGS) entry which is preliminary data.</text>
</comment>
<reference evidence="5 6" key="1">
    <citation type="submission" date="2019-12" db="EMBL/GenBank/DDBJ databases">
        <authorList>
            <person name="Li J."/>
            <person name="Shi Y."/>
            <person name="Xu G."/>
            <person name="Xiao D."/>
            <person name="Ran X."/>
        </authorList>
    </citation>
    <scope>NUCLEOTIDE SEQUENCE [LARGE SCALE GENOMIC DNA]</scope>
    <source>
        <strain evidence="5 6">JCM 15915</strain>
    </source>
</reference>
<evidence type="ECO:0000256" key="3">
    <source>
        <dbReference type="SAM" id="MobiDB-lite"/>
    </source>
</evidence>
<dbReference type="GO" id="GO:0019571">
    <property type="term" value="P:D-arabinose catabolic process"/>
    <property type="evidence" value="ECO:0007669"/>
    <property type="project" value="TreeGrafter"/>
</dbReference>
<dbReference type="GO" id="GO:0005737">
    <property type="term" value="C:cytoplasm"/>
    <property type="evidence" value="ECO:0007669"/>
    <property type="project" value="InterPro"/>
</dbReference>
<keyword evidence="6" id="KW-1185">Reference proteome</keyword>